<keyword evidence="3" id="KW-1003">Cell membrane</keyword>
<dbReference type="Pfam" id="PF00560">
    <property type="entry name" value="LRR_1"/>
    <property type="match status" value="4"/>
</dbReference>
<keyword evidence="14" id="KW-1185">Reference proteome</keyword>
<gene>
    <name evidence="13" type="ORF">Gotri_027054</name>
</gene>
<evidence type="ECO:0000313" key="13">
    <source>
        <dbReference type="EMBL" id="MBA0784642.1"/>
    </source>
</evidence>
<comment type="similarity">
    <text evidence="2">Belongs to the RLP family.</text>
</comment>
<evidence type="ECO:0000256" key="8">
    <source>
        <dbReference type="ARBA" id="ARBA00022989"/>
    </source>
</evidence>
<evidence type="ECO:0000256" key="7">
    <source>
        <dbReference type="ARBA" id="ARBA00022737"/>
    </source>
</evidence>
<evidence type="ECO:0000256" key="12">
    <source>
        <dbReference type="SAM" id="Phobius"/>
    </source>
</evidence>
<keyword evidence="11" id="KW-0325">Glycoprotein</keyword>
<proteinExistence type="inferred from homology"/>
<evidence type="ECO:0000256" key="11">
    <source>
        <dbReference type="ARBA" id="ARBA00023180"/>
    </source>
</evidence>
<accession>A0A7J9FH50</accession>
<dbReference type="PANTHER" id="PTHR48063:SF90">
    <property type="entry name" value="OS11G0565920 PROTEIN"/>
    <property type="match status" value="1"/>
</dbReference>
<dbReference type="InterPro" id="IPR001611">
    <property type="entry name" value="Leu-rich_rpt"/>
</dbReference>
<dbReference type="PRINTS" id="PR00019">
    <property type="entry name" value="LEURICHRPT"/>
</dbReference>
<dbReference type="Proteomes" id="UP000593568">
    <property type="component" value="Unassembled WGS sequence"/>
</dbReference>
<keyword evidence="8 12" id="KW-1133">Transmembrane helix</keyword>
<dbReference type="InterPro" id="IPR046956">
    <property type="entry name" value="RLP23-like"/>
</dbReference>
<dbReference type="SUPFAM" id="SSF52047">
    <property type="entry name" value="RNI-like"/>
    <property type="match status" value="1"/>
</dbReference>
<evidence type="ECO:0000313" key="14">
    <source>
        <dbReference type="Proteomes" id="UP000593568"/>
    </source>
</evidence>
<evidence type="ECO:0000256" key="1">
    <source>
        <dbReference type="ARBA" id="ARBA00004251"/>
    </source>
</evidence>
<evidence type="ECO:0000256" key="3">
    <source>
        <dbReference type="ARBA" id="ARBA00022475"/>
    </source>
</evidence>
<dbReference type="AlphaFoldDB" id="A0A7J9FH50"/>
<dbReference type="FunFam" id="3.80.10.10:FF:000383">
    <property type="entry name" value="Leucine-rich repeat receptor protein kinase EMS1"/>
    <property type="match status" value="2"/>
</dbReference>
<dbReference type="EMBL" id="JABEZW010215801">
    <property type="protein sequence ID" value="MBA0784642.1"/>
    <property type="molecule type" value="Genomic_DNA"/>
</dbReference>
<comment type="subcellular location">
    <subcellularLocation>
        <location evidence="1">Cell membrane</location>
        <topology evidence="1">Single-pass type I membrane protein</topology>
    </subcellularLocation>
</comment>
<sequence>MDLSSNFLNGSIPASINEMETLSFLNLSSNCLSGKIPRSLQGLRKLVILDLSKNNLSGVVSSSLCALPSLIFLKLSSNNLSGELSSVLQNCSRLFSIDLGENRFSGTIPDLVSAHLFSLTYLGLRANFLRGNIPEQLCEFPSLHIIDLAQNKLSGTIPKCLGNLKTFTYLGPYFDELPSTLHIEFREHVEIVSKGRQNEYTKIIPLLNVIDLSANDLKGEVPDHITKLSSLFTLNLSWNHLSGKIPENIGNLQRLESLDLSHNNLSGPIPPSMISMTFLNYLNLSFNKLLGQILTAGGIGDLDWSGVGLSGIEDGFGSSPGVIDLDNDGLKRAQGSGLVVEDGGLGGKVVFALRMSYKVETEMRDYDGNRKLSTAERGEEPTTYPRRTTGVLFSRWGLLLPNGLPMGSSLLLVLGIGAGSRPITQTFNDPCIYEGNPELCGPPLSSSCSPPTNGDGEDENGDSECEVEKFGFYISMGVGFAIGFWVVCGSLVIKQSWRRAYFKFIDEMKDKVYVFIVVMIAGCKEKMR</sequence>
<keyword evidence="9 12" id="KW-0472">Membrane</keyword>
<keyword evidence="10" id="KW-0675">Receptor</keyword>
<organism evidence="13 14">
    <name type="scientific">Gossypium trilobum</name>
    <dbReference type="NCBI Taxonomy" id="34281"/>
    <lineage>
        <taxon>Eukaryota</taxon>
        <taxon>Viridiplantae</taxon>
        <taxon>Streptophyta</taxon>
        <taxon>Embryophyta</taxon>
        <taxon>Tracheophyta</taxon>
        <taxon>Spermatophyta</taxon>
        <taxon>Magnoliopsida</taxon>
        <taxon>eudicotyledons</taxon>
        <taxon>Gunneridae</taxon>
        <taxon>Pentapetalae</taxon>
        <taxon>rosids</taxon>
        <taxon>malvids</taxon>
        <taxon>Malvales</taxon>
        <taxon>Malvaceae</taxon>
        <taxon>Malvoideae</taxon>
        <taxon>Gossypium</taxon>
    </lineage>
</organism>
<evidence type="ECO:0000256" key="5">
    <source>
        <dbReference type="ARBA" id="ARBA00022692"/>
    </source>
</evidence>
<evidence type="ECO:0000256" key="4">
    <source>
        <dbReference type="ARBA" id="ARBA00022614"/>
    </source>
</evidence>
<dbReference type="InterPro" id="IPR003591">
    <property type="entry name" value="Leu-rich_rpt_typical-subtyp"/>
</dbReference>
<keyword evidence="4" id="KW-0433">Leucine-rich repeat</keyword>
<dbReference type="SMART" id="SM00369">
    <property type="entry name" value="LRR_TYP"/>
    <property type="match status" value="5"/>
</dbReference>
<feature type="transmembrane region" description="Helical" evidence="12">
    <location>
        <begin position="470"/>
        <end position="493"/>
    </location>
</feature>
<reference evidence="13 14" key="1">
    <citation type="journal article" date="2019" name="Genome Biol. Evol.">
        <title>Insights into the evolution of the New World diploid cottons (Gossypium, subgenus Houzingenia) based on genome sequencing.</title>
        <authorList>
            <person name="Grover C.E."/>
            <person name="Arick M.A. 2nd"/>
            <person name="Thrash A."/>
            <person name="Conover J.L."/>
            <person name="Sanders W.S."/>
            <person name="Peterson D.G."/>
            <person name="Frelichowski J.E."/>
            <person name="Scheffler J.A."/>
            <person name="Scheffler B.E."/>
            <person name="Wendel J.F."/>
        </authorList>
    </citation>
    <scope>NUCLEOTIDE SEQUENCE [LARGE SCALE GENOMIC DNA]</scope>
    <source>
        <strain evidence="13">8</strain>
        <tissue evidence="13">Leaf</tissue>
    </source>
</reference>
<evidence type="ECO:0000256" key="6">
    <source>
        <dbReference type="ARBA" id="ARBA00022729"/>
    </source>
</evidence>
<keyword evidence="5 12" id="KW-0812">Transmembrane</keyword>
<evidence type="ECO:0000256" key="2">
    <source>
        <dbReference type="ARBA" id="ARBA00009592"/>
    </source>
</evidence>
<dbReference type="PANTHER" id="PTHR48063">
    <property type="entry name" value="LRR RECEPTOR-LIKE KINASE"/>
    <property type="match status" value="1"/>
</dbReference>
<protein>
    <submittedName>
        <fullName evidence="13">Uncharacterized protein</fullName>
    </submittedName>
</protein>
<dbReference type="Pfam" id="PF13855">
    <property type="entry name" value="LRR_8"/>
    <property type="match status" value="1"/>
</dbReference>
<evidence type="ECO:0000256" key="10">
    <source>
        <dbReference type="ARBA" id="ARBA00023170"/>
    </source>
</evidence>
<dbReference type="InterPro" id="IPR032675">
    <property type="entry name" value="LRR_dom_sf"/>
</dbReference>
<comment type="caution">
    <text evidence="13">The sequence shown here is derived from an EMBL/GenBank/DDBJ whole genome shotgun (WGS) entry which is preliminary data.</text>
</comment>
<keyword evidence="7" id="KW-0677">Repeat</keyword>
<keyword evidence="6" id="KW-0732">Signal</keyword>
<dbReference type="GO" id="GO:0005886">
    <property type="term" value="C:plasma membrane"/>
    <property type="evidence" value="ECO:0007669"/>
    <property type="project" value="UniProtKB-SubCell"/>
</dbReference>
<evidence type="ECO:0000256" key="9">
    <source>
        <dbReference type="ARBA" id="ARBA00023136"/>
    </source>
</evidence>
<name>A0A7J9FH50_9ROSI</name>
<dbReference type="Gene3D" id="3.80.10.10">
    <property type="entry name" value="Ribonuclease Inhibitor"/>
    <property type="match status" value="1"/>
</dbReference>